<dbReference type="RefSeq" id="WP_089533360.1">
    <property type="nucleotide sequence ID" value="NZ_CP022437.1"/>
</dbReference>
<sequence>MTHIMDHEQDIIWESIHTLAKIDVDQAKSVLKVAIERSLQQLNILPPIISKLCLTLPSTDDLVELQRIEKSMLAPFFIKKTKGMNY</sequence>
<dbReference type="KEGG" id="vne:CFK40_15710"/>
<name>A0A221MFG4_9BACI</name>
<keyword evidence="2" id="KW-1185">Reference proteome</keyword>
<evidence type="ECO:0000313" key="1">
    <source>
        <dbReference type="EMBL" id="ASN06362.1"/>
    </source>
</evidence>
<evidence type="ECO:0000313" key="2">
    <source>
        <dbReference type="Proteomes" id="UP000204391"/>
    </source>
</evidence>
<proteinExistence type="predicted"/>
<reference evidence="1 2" key="1">
    <citation type="journal article" date="2003" name="Int. J. Syst. Evol. Microbiol.">
        <title>Virgibacillus carmonensis sp. nov., Virgibacillus necropolis sp. nov. and Virgibacillus picturae sp. nov., three novel species isolated from deteriorated mural paintings, transfer of the species of the genus salibacillus to Virgibacillus, as Virgibacillus marismortui comb. nov. and Virgibacillus salexigens comb. nov., and emended description of the genus Virgibacillus.</title>
        <authorList>
            <person name="Heyrman J."/>
            <person name="Logan N.A."/>
            <person name="Busse H.J."/>
            <person name="Balcaen A."/>
            <person name="Lebbe L."/>
            <person name="Rodriguez-Diaz M."/>
            <person name="Swings J."/>
            <person name="De Vos P."/>
        </authorList>
    </citation>
    <scope>NUCLEOTIDE SEQUENCE [LARGE SCALE GENOMIC DNA]</scope>
    <source>
        <strain evidence="1 2">LMG 19488</strain>
    </source>
</reference>
<gene>
    <name evidence="1" type="ORF">CFK40_15710</name>
</gene>
<organism evidence="1 2">
    <name type="scientific">Virgibacillus necropolis</name>
    <dbReference type="NCBI Taxonomy" id="163877"/>
    <lineage>
        <taxon>Bacteria</taxon>
        <taxon>Bacillati</taxon>
        <taxon>Bacillota</taxon>
        <taxon>Bacilli</taxon>
        <taxon>Bacillales</taxon>
        <taxon>Bacillaceae</taxon>
        <taxon>Virgibacillus</taxon>
    </lineage>
</organism>
<dbReference type="AlphaFoldDB" id="A0A221MFG4"/>
<dbReference type="Proteomes" id="UP000204391">
    <property type="component" value="Chromosome"/>
</dbReference>
<protein>
    <submittedName>
        <fullName evidence="1">Uncharacterized protein</fullName>
    </submittedName>
</protein>
<dbReference type="EMBL" id="CP022437">
    <property type="protein sequence ID" value="ASN06362.1"/>
    <property type="molecule type" value="Genomic_DNA"/>
</dbReference>
<accession>A0A221MFG4</accession>